<evidence type="ECO:0000313" key="3">
    <source>
        <dbReference type="Proteomes" id="UP001221898"/>
    </source>
</evidence>
<feature type="region of interest" description="Disordered" evidence="1">
    <location>
        <begin position="151"/>
        <end position="187"/>
    </location>
</feature>
<protein>
    <submittedName>
        <fullName evidence="2">Uncharacterized protein</fullName>
    </submittedName>
</protein>
<sequence length="187" mass="20514">MARSDRGSAEDRSPVPALQRRTSAWNRKWEVSQARWRRIVQVCRWSDAHVDETAKNVHDPDAKLLNAFNWIVVHLRNMASDAHQANINEICHAYSNPAKDQAPGQMDGHVTHGVDAVATAVHCHFPLRKTGGECASWGTGARDSPLCSREAGQLAMTESSEADHSVIQPHALPAPPCSSRPSRATSN</sequence>
<name>A0AAD7T0W2_9TELE</name>
<evidence type="ECO:0000313" key="2">
    <source>
        <dbReference type="EMBL" id="KAJ8412354.1"/>
    </source>
</evidence>
<comment type="caution">
    <text evidence="2">The sequence shown here is derived from an EMBL/GenBank/DDBJ whole genome shotgun (WGS) entry which is preliminary data.</text>
</comment>
<proteinExistence type="predicted"/>
<dbReference type="Proteomes" id="UP001221898">
    <property type="component" value="Unassembled WGS sequence"/>
</dbReference>
<gene>
    <name evidence="2" type="ORF">AAFF_G00126900</name>
</gene>
<organism evidence="2 3">
    <name type="scientific">Aldrovandia affinis</name>
    <dbReference type="NCBI Taxonomy" id="143900"/>
    <lineage>
        <taxon>Eukaryota</taxon>
        <taxon>Metazoa</taxon>
        <taxon>Chordata</taxon>
        <taxon>Craniata</taxon>
        <taxon>Vertebrata</taxon>
        <taxon>Euteleostomi</taxon>
        <taxon>Actinopterygii</taxon>
        <taxon>Neopterygii</taxon>
        <taxon>Teleostei</taxon>
        <taxon>Notacanthiformes</taxon>
        <taxon>Halosauridae</taxon>
        <taxon>Aldrovandia</taxon>
    </lineage>
</organism>
<accession>A0AAD7T0W2</accession>
<dbReference type="AlphaFoldDB" id="A0AAD7T0W2"/>
<dbReference type="EMBL" id="JAINUG010000019">
    <property type="protein sequence ID" value="KAJ8412354.1"/>
    <property type="molecule type" value="Genomic_DNA"/>
</dbReference>
<evidence type="ECO:0000256" key="1">
    <source>
        <dbReference type="SAM" id="MobiDB-lite"/>
    </source>
</evidence>
<reference evidence="2" key="1">
    <citation type="journal article" date="2023" name="Science">
        <title>Genome structures resolve the early diversification of teleost fishes.</title>
        <authorList>
            <person name="Parey E."/>
            <person name="Louis A."/>
            <person name="Montfort J."/>
            <person name="Bouchez O."/>
            <person name="Roques C."/>
            <person name="Iampietro C."/>
            <person name="Lluch J."/>
            <person name="Castinel A."/>
            <person name="Donnadieu C."/>
            <person name="Desvignes T."/>
            <person name="Floi Bucao C."/>
            <person name="Jouanno E."/>
            <person name="Wen M."/>
            <person name="Mejri S."/>
            <person name="Dirks R."/>
            <person name="Jansen H."/>
            <person name="Henkel C."/>
            <person name="Chen W.J."/>
            <person name="Zahm M."/>
            <person name="Cabau C."/>
            <person name="Klopp C."/>
            <person name="Thompson A.W."/>
            <person name="Robinson-Rechavi M."/>
            <person name="Braasch I."/>
            <person name="Lecointre G."/>
            <person name="Bobe J."/>
            <person name="Postlethwait J.H."/>
            <person name="Berthelot C."/>
            <person name="Roest Crollius H."/>
            <person name="Guiguen Y."/>
        </authorList>
    </citation>
    <scope>NUCLEOTIDE SEQUENCE</scope>
    <source>
        <strain evidence="2">NC1722</strain>
    </source>
</reference>
<keyword evidence="3" id="KW-1185">Reference proteome</keyword>